<comment type="function">
    <text evidence="13">Involved in the heme biosynthesis. Catalyzes the anaerobic oxidative decarboxylation of propionate groups of rings A and B of coproporphyrinogen III to yield the vinyl groups in protoporphyrinogen IX.</text>
</comment>
<dbReference type="SFLD" id="SFLDG01065">
    <property type="entry name" value="anaerobic_coproporphyrinogen-I"/>
    <property type="match status" value="1"/>
</dbReference>
<evidence type="ECO:0000313" key="19">
    <source>
        <dbReference type="EMBL" id="KMQ76148.1"/>
    </source>
</evidence>
<comment type="cofactor">
    <cofactor evidence="15 17">
        <name>[4Fe-4S] cluster</name>
        <dbReference type="ChEBI" id="CHEBI:49883"/>
    </cofactor>
    <text evidence="15 17">Binds 1 [4Fe-4S] cluster. The cluster is coordinated with 3 cysteines and an exchangeable S-adenosyl-L-methionine.</text>
</comment>
<comment type="catalytic activity">
    <reaction evidence="14 15">
        <text>coproporphyrinogen III + 2 S-adenosyl-L-methionine = protoporphyrinogen IX + 2 5'-deoxyadenosine + 2 L-methionine + 2 CO2</text>
        <dbReference type="Rhea" id="RHEA:15425"/>
        <dbReference type="ChEBI" id="CHEBI:16526"/>
        <dbReference type="ChEBI" id="CHEBI:17319"/>
        <dbReference type="ChEBI" id="CHEBI:57307"/>
        <dbReference type="ChEBI" id="CHEBI:57309"/>
        <dbReference type="ChEBI" id="CHEBI:57844"/>
        <dbReference type="ChEBI" id="CHEBI:59789"/>
        <dbReference type="EC" id="1.3.98.3"/>
    </reaction>
</comment>
<evidence type="ECO:0000256" key="5">
    <source>
        <dbReference type="ARBA" id="ARBA00022485"/>
    </source>
</evidence>
<dbReference type="InterPro" id="IPR007197">
    <property type="entry name" value="rSAM"/>
</dbReference>
<name>A0A0J7JCB8_9GAMM</name>
<feature type="binding site" evidence="16">
    <location>
        <position position="211"/>
    </location>
    <ligand>
        <name>S-adenosyl-L-methionine</name>
        <dbReference type="ChEBI" id="CHEBI:59789"/>
        <label>2</label>
    </ligand>
</feature>
<dbReference type="RefSeq" id="WP_048496162.1">
    <property type="nucleotide sequence ID" value="NZ_LFBU01000001.1"/>
</dbReference>
<dbReference type="EMBL" id="LFBU01000001">
    <property type="protein sequence ID" value="KMQ76148.1"/>
    <property type="molecule type" value="Genomic_DNA"/>
</dbReference>
<dbReference type="InterPro" id="IPR023404">
    <property type="entry name" value="rSAM_horseshoe"/>
</dbReference>
<evidence type="ECO:0000256" key="16">
    <source>
        <dbReference type="PIRSR" id="PIRSR000167-1"/>
    </source>
</evidence>
<keyword evidence="11 15" id="KW-0411">Iron-sulfur</keyword>
<dbReference type="PIRSF" id="PIRSF000167">
    <property type="entry name" value="HemN"/>
    <property type="match status" value="1"/>
</dbReference>
<keyword evidence="5 15" id="KW-0004">4Fe-4S</keyword>
<dbReference type="Gene3D" id="3.80.30.20">
    <property type="entry name" value="tm_1862 like domain"/>
    <property type="match status" value="1"/>
</dbReference>
<dbReference type="PROSITE" id="PS51918">
    <property type="entry name" value="RADICAL_SAM"/>
    <property type="match status" value="1"/>
</dbReference>
<keyword evidence="6 15" id="KW-0963">Cytoplasm</keyword>
<dbReference type="STRING" id="1658765.Msub_12357"/>
<keyword evidence="12 15" id="KW-0627">Porphyrin biosynthesis</keyword>
<feature type="binding site" evidence="16">
    <location>
        <begin position="67"/>
        <end position="69"/>
    </location>
    <ligand>
        <name>S-adenosyl-L-methionine</name>
        <dbReference type="ChEBI" id="CHEBI:59789"/>
        <label>2</label>
    </ligand>
</feature>
<comment type="subcellular location">
    <subcellularLocation>
        <location evidence="1 15">Cytoplasm</location>
    </subcellularLocation>
</comment>
<dbReference type="PATRIC" id="fig|1658765.3.peg.2373"/>
<evidence type="ECO:0000256" key="11">
    <source>
        <dbReference type="ARBA" id="ARBA00023014"/>
    </source>
</evidence>
<protein>
    <recommendedName>
        <fullName evidence="15">Coproporphyrinogen-III oxidase</fullName>
        <ecNumber evidence="15">1.3.98.3</ecNumber>
    </recommendedName>
</protein>
<evidence type="ECO:0000256" key="1">
    <source>
        <dbReference type="ARBA" id="ARBA00004496"/>
    </source>
</evidence>
<dbReference type="GO" id="GO:0051989">
    <property type="term" value="F:coproporphyrinogen dehydrogenase activity"/>
    <property type="evidence" value="ECO:0007669"/>
    <property type="project" value="UniProtKB-EC"/>
</dbReference>
<dbReference type="AlphaFoldDB" id="A0A0J7JCB8"/>
<feature type="binding site" evidence="17">
    <location>
        <position position="61"/>
    </location>
    <ligand>
        <name>[4Fe-4S] cluster</name>
        <dbReference type="ChEBI" id="CHEBI:49883"/>
        <note>4Fe-4S-S-AdoMet</note>
    </ligand>
</feature>
<evidence type="ECO:0000256" key="3">
    <source>
        <dbReference type="ARBA" id="ARBA00005493"/>
    </source>
</evidence>
<evidence type="ECO:0000256" key="17">
    <source>
        <dbReference type="PIRSR" id="PIRSR000167-2"/>
    </source>
</evidence>
<dbReference type="InterPro" id="IPR006638">
    <property type="entry name" value="Elp3/MiaA/NifB-like_rSAM"/>
</dbReference>
<evidence type="ECO:0000256" key="12">
    <source>
        <dbReference type="ARBA" id="ARBA00023244"/>
    </source>
</evidence>
<feature type="binding site" evidence="16">
    <location>
        <begin position="113"/>
        <end position="114"/>
    </location>
    <ligand>
        <name>S-adenosyl-L-methionine</name>
        <dbReference type="ChEBI" id="CHEBI:59789"/>
        <label>2</label>
    </ligand>
</feature>
<feature type="binding site" evidence="16">
    <location>
        <position position="55"/>
    </location>
    <ligand>
        <name>S-adenosyl-L-methionine</name>
        <dbReference type="ChEBI" id="CHEBI:59789"/>
        <label>1</label>
    </ligand>
</feature>
<keyword evidence="9 15" id="KW-0560">Oxidoreductase</keyword>
<evidence type="ECO:0000256" key="13">
    <source>
        <dbReference type="ARBA" id="ARBA00024295"/>
    </source>
</evidence>
<dbReference type="PANTHER" id="PTHR13932">
    <property type="entry name" value="COPROPORPHYRINIGEN III OXIDASE"/>
    <property type="match status" value="1"/>
</dbReference>
<evidence type="ECO:0000256" key="8">
    <source>
        <dbReference type="ARBA" id="ARBA00022723"/>
    </source>
</evidence>
<evidence type="ECO:0000256" key="4">
    <source>
        <dbReference type="ARBA" id="ARBA00011245"/>
    </source>
</evidence>
<comment type="subunit">
    <text evidence="4">Monomer.</text>
</comment>
<dbReference type="FunFam" id="1.10.10.920:FF:000001">
    <property type="entry name" value="Coproporphyrinogen-III oxidase"/>
    <property type="match status" value="1"/>
</dbReference>
<keyword evidence="8 15" id="KW-0479">Metal-binding</keyword>
<dbReference type="InterPro" id="IPR058240">
    <property type="entry name" value="rSAM_sf"/>
</dbReference>
<dbReference type="Pfam" id="PF04055">
    <property type="entry name" value="Radical_SAM"/>
    <property type="match status" value="1"/>
</dbReference>
<comment type="caution">
    <text evidence="19">The sequence shown here is derived from an EMBL/GenBank/DDBJ whole genome shotgun (WGS) entry which is preliminary data.</text>
</comment>
<proteinExistence type="inferred from homology"/>
<dbReference type="OrthoDB" id="9808022at2"/>
<dbReference type="GO" id="GO:0004109">
    <property type="term" value="F:coproporphyrinogen oxidase activity"/>
    <property type="evidence" value="ECO:0007669"/>
    <property type="project" value="InterPro"/>
</dbReference>
<evidence type="ECO:0000256" key="2">
    <source>
        <dbReference type="ARBA" id="ARBA00004785"/>
    </source>
</evidence>
<dbReference type="UniPathway" id="UPA00251">
    <property type="reaction ID" value="UER00323"/>
</dbReference>
<keyword evidence="7 15" id="KW-0949">S-adenosyl-L-methionine</keyword>
<dbReference type="SMART" id="SM00729">
    <property type="entry name" value="Elp3"/>
    <property type="match status" value="1"/>
</dbReference>
<dbReference type="GO" id="GO:0006782">
    <property type="term" value="P:protoporphyrinogen IX biosynthetic process"/>
    <property type="evidence" value="ECO:0007669"/>
    <property type="project" value="UniProtKB-UniPathway"/>
</dbReference>
<dbReference type="NCBIfam" id="TIGR00538">
    <property type="entry name" value="hemN"/>
    <property type="match status" value="1"/>
</dbReference>
<evidence type="ECO:0000256" key="10">
    <source>
        <dbReference type="ARBA" id="ARBA00023004"/>
    </source>
</evidence>
<sequence>MTVDFNADLLVKYDTYGPRYTSYPTAVEFSSGFGEAEYRHELEQSNQRRTPLSLYFHIPFCQSLCFYCACAKIITHKQERSIPYLERIHTEIARQAELVDPNREVSQLHFGGGTPTFLHDEQLSALLGEIRRNFTLAPPESREFSIEIDPRAVRKTTIPLLHELGFNRISLGVQDFDPKVQRAVNRIQSVEQTFAVIDAARAAGYRSTNVDLIYGLPHQTVESFSTTLDTVLSKRPERLAIYNYAHMPDKVKAQKLINDDDLPSPETKLAILEMTVERLQDAGYVYLGMDHFALPDDELTLAKHNGQLQRNFQGYSTYADTDLIGIGMTSIGKTNHSFSQNIRQEDDYFAAIDSGSLAIARGYQLSLDDRIRRDVIQSLMCQNEVVYETVSARYGIDFFDYFYREMRQLAGMAMDNLVVISAHRVAVTPTGQLLLRNIAMVFDAYLHPTESKHQFSKVI</sequence>
<evidence type="ECO:0000256" key="14">
    <source>
        <dbReference type="ARBA" id="ARBA00048321"/>
    </source>
</evidence>
<accession>A0A0J7JCB8</accession>
<feature type="binding site" evidence="16">
    <location>
        <position position="174"/>
    </location>
    <ligand>
        <name>S-adenosyl-L-methionine</name>
        <dbReference type="ChEBI" id="CHEBI:59789"/>
        <label>2</label>
    </ligand>
</feature>
<evidence type="ECO:0000256" key="9">
    <source>
        <dbReference type="ARBA" id="ARBA00023002"/>
    </source>
</evidence>
<dbReference type="GO" id="GO:0046872">
    <property type="term" value="F:metal ion binding"/>
    <property type="evidence" value="ECO:0007669"/>
    <property type="project" value="UniProtKB-KW"/>
</dbReference>
<dbReference type="PANTHER" id="PTHR13932:SF6">
    <property type="entry name" value="OXYGEN-INDEPENDENT COPROPORPHYRINOGEN III OXIDASE"/>
    <property type="match status" value="1"/>
</dbReference>
<dbReference type="GO" id="GO:0005737">
    <property type="term" value="C:cytoplasm"/>
    <property type="evidence" value="ECO:0007669"/>
    <property type="project" value="UniProtKB-SubCell"/>
</dbReference>
<dbReference type="InterPro" id="IPR010723">
    <property type="entry name" value="HemN_C"/>
</dbReference>
<evidence type="ECO:0000313" key="20">
    <source>
        <dbReference type="Proteomes" id="UP000036102"/>
    </source>
</evidence>
<feature type="binding site" evidence="17">
    <location>
        <position position="68"/>
    </location>
    <ligand>
        <name>[4Fe-4S] cluster</name>
        <dbReference type="ChEBI" id="CHEBI:49883"/>
        <note>4Fe-4S-S-AdoMet</note>
    </ligand>
</feature>
<dbReference type="SFLD" id="SFLDG01082">
    <property type="entry name" value="B12-binding_domain_containing"/>
    <property type="match status" value="1"/>
</dbReference>
<dbReference type="SUPFAM" id="SSF102114">
    <property type="entry name" value="Radical SAM enzymes"/>
    <property type="match status" value="1"/>
</dbReference>
<feature type="binding site" evidence="16">
    <location>
        <position position="186"/>
    </location>
    <ligand>
        <name>S-adenosyl-L-methionine</name>
        <dbReference type="ChEBI" id="CHEBI:59789"/>
        <label>2</label>
    </ligand>
</feature>
<dbReference type="CDD" id="cd01335">
    <property type="entry name" value="Radical_SAM"/>
    <property type="match status" value="1"/>
</dbReference>
<comment type="pathway">
    <text evidence="2 15">Porphyrin-containing compound metabolism; protoporphyrin-IX biosynthesis; protoporphyrinogen-IX from coproporphyrinogen-III (AdoMet route): step 1/1.</text>
</comment>
<dbReference type="SFLD" id="SFLDS00029">
    <property type="entry name" value="Radical_SAM"/>
    <property type="match status" value="1"/>
</dbReference>
<gene>
    <name evidence="19" type="ORF">Msub_12357</name>
</gene>
<dbReference type="FunFam" id="3.80.30.20:FF:000012">
    <property type="entry name" value="Coproporphyrinogen-III oxidase"/>
    <property type="match status" value="1"/>
</dbReference>
<evidence type="ECO:0000256" key="7">
    <source>
        <dbReference type="ARBA" id="ARBA00022691"/>
    </source>
</evidence>
<feature type="binding site" evidence="16">
    <location>
        <position position="112"/>
    </location>
    <ligand>
        <name>S-adenosyl-L-methionine</name>
        <dbReference type="ChEBI" id="CHEBI:59789"/>
        <label>1</label>
    </ligand>
</feature>
<feature type="domain" description="Radical SAM core" evidence="18">
    <location>
        <begin position="46"/>
        <end position="282"/>
    </location>
</feature>
<dbReference type="GO" id="GO:0051539">
    <property type="term" value="F:4 iron, 4 sulfur cluster binding"/>
    <property type="evidence" value="ECO:0007669"/>
    <property type="project" value="UniProtKB-KW"/>
</dbReference>
<reference evidence="19 20" key="1">
    <citation type="submission" date="2015-06" db="EMBL/GenBank/DDBJ databases">
        <title>Marinobacter subterrani, a genetically tractable neutrophilic iron-oxidizing strain isolated from the Soudan Iron Mine.</title>
        <authorList>
            <person name="Bonis B.M."/>
            <person name="Gralnick J.A."/>
        </authorList>
    </citation>
    <scope>NUCLEOTIDE SEQUENCE [LARGE SCALE GENOMIC DNA]</scope>
    <source>
        <strain evidence="19 20">JG233</strain>
    </source>
</reference>
<evidence type="ECO:0000256" key="15">
    <source>
        <dbReference type="PIRNR" id="PIRNR000167"/>
    </source>
</evidence>
<evidence type="ECO:0000259" key="18">
    <source>
        <dbReference type="PROSITE" id="PS51918"/>
    </source>
</evidence>
<keyword evidence="10 15" id="KW-0408">Iron</keyword>
<dbReference type="EC" id="1.3.98.3" evidence="15"/>
<dbReference type="InterPro" id="IPR034505">
    <property type="entry name" value="Coproporphyrinogen-III_oxidase"/>
</dbReference>
<feature type="binding site" evidence="17">
    <location>
        <position position="65"/>
    </location>
    <ligand>
        <name>[4Fe-4S] cluster</name>
        <dbReference type="ChEBI" id="CHEBI:49883"/>
        <note>4Fe-4S-S-AdoMet</note>
    </ligand>
</feature>
<dbReference type="InterPro" id="IPR004558">
    <property type="entry name" value="Coprogen_oxidase_HemN"/>
</dbReference>
<feature type="binding site" evidence="16">
    <location>
        <position position="245"/>
    </location>
    <ligand>
        <name>S-adenosyl-L-methionine</name>
        <dbReference type="ChEBI" id="CHEBI:59789"/>
        <label>2</label>
    </ligand>
</feature>
<dbReference type="Pfam" id="PF06969">
    <property type="entry name" value="HemN_C"/>
    <property type="match status" value="1"/>
</dbReference>
<evidence type="ECO:0000256" key="6">
    <source>
        <dbReference type="ARBA" id="ARBA00022490"/>
    </source>
</evidence>
<organism evidence="19 20">
    <name type="scientific">Marinobacter subterrani</name>
    <dbReference type="NCBI Taxonomy" id="1658765"/>
    <lineage>
        <taxon>Bacteria</taxon>
        <taxon>Pseudomonadati</taxon>
        <taxon>Pseudomonadota</taxon>
        <taxon>Gammaproteobacteria</taxon>
        <taxon>Pseudomonadales</taxon>
        <taxon>Marinobacteraceae</taxon>
        <taxon>Marinobacter</taxon>
    </lineage>
</organism>
<keyword evidence="20" id="KW-1185">Reference proteome</keyword>
<feature type="binding site" evidence="16">
    <location>
        <position position="147"/>
    </location>
    <ligand>
        <name>S-adenosyl-L-methionine</name>
        <dbReference type="ChEBI" id="CHEBI:59789"/>
        <label>1</label>
    </ligand>
</feature>
<dbReference type="Proteomes" id="UP000036102">
    <property type="component" value="Unassembled WGS sequence"/>
</dbReference>
<feature type="binding site" evidence="16">
    <location>
        <position position="331"/>
    </location>
    <ligand>
        <name>S-adenosyl-L-methionine</name>
        <dbReference type="ChEBI" id="CHEBI:59789"/>
        <label>1</label>
    </ligand>
</feature>
<comment type="similarity">
    <text evidence="3 15">Belongs to the anaerobic coproporphyrinogen-III oxidase family.</text>
</comment>
<dbReference type="Gene3D" id="1.10.10.920">
    <property type="match status" value="1"/>
</dbReference>